<dbReference type="Pfam" id="PF18826">
    <property type="entry name" value="bVLRF1"/>
    <property type="match status" value="1"/>
</dbReference>
<proteinExistence type="inferred from homology"/>
<organism evidence="13 14">
    <name type="scientific">Helianthus annuus</name>
    <name type="common">Common sunflower</name>
    <dbReference type="NCBI Taxonomy" id="4232"/>
    <lineage>
        <taxon>Eukaryota</taxon>
        <taxon>Viridiplantae</taxon>
        <taxon>Streptophyta</taxon>
        <taxon>Embryophyta</taxon>
        <taxon>Tracheophyta</taxon>
        <taxon>Spermatophyta</taxon>
        <taxon>Magnoliopsida</taxon>
        <taxon>eudicotyledons</taxon>
        <taxon>Gunneridae</taxon>
        <taxon>Pentapetalae</taxon>
        <taxon>asterids</taxon>
        <taxon>campanulids</taxon>
        <taxon>Asterales</taxon>
        <taxon>Asteraceae</taxon>
        <taxon>Asteroideae</taxon>
        <taxon>Heliantheae alliance</taxon>
        <taxon>Heliantheae</taxon>
        <taxon>Helianthus</taxon>
    </lineage>
</organism>
<dbReference type="AlphaFoldDB" id="A0A251SXM6"/>
<dbReference type="GO" id="GO:0005737">
    <property type="term" value="C:cytoplasm"/>
    <property type="evidence" value="ECO:0007669"/>
    <property type="project" value="UniProtKB-SubCell"/>
</dbReference>
<comment type="domain">
    <text evidence="10">The VLRF1 domain mediates binding to the 60S ribosomal subunit.</text>
</comment>
<feature type="region of interest" description="Disordered" evidence="11">
    <location>
        <begin position="86"/>
        <end position="107"/>
    </location>
</feature>
<keyword evidence="7 10" id="KW-0378">Hydrolase</keyword>
<dbReference type="InterPro" id="IPR041175">
    <property type="entry name" value="VLRF1/Vms1"/>
</dbReference>
<gene>
    <name evidence="13" type="ORF">HannXRQ_Chr13g0425831</name>
</gene>
<comment type="similarity">
    <text evidence="2 10">Belongs to the ANKZF1/VMS1 family.</text>
</comment>
<evidence type="ECO:0000256" key="3">
    <source>
        <dbReference type="ARBA" id="ARBA00022490"/>
    </source>
</evidence>
<comment type="subcellular location">
    <subcellularLocation>
        <location evidence="1">Cytoplasm</location>
    </subcellularLocation>
</comment>
<feature type="domain" description="VLRF1" evidence="12">
    <location>
        <begin position="31"/>
        <end position="134"/>
    </location>
</feature>
<evidence type="ECO:0000313" key="14">
    <source>
        <dbReference type="Proteomes" id="UP000215914"/>
    </source>
</evidence>
<accession>A0A251SXM6</accession>
<feature type="active site" evidence="10">
    <location>
        <position position="102"/>
    </location>
</feature>
<dbReference type="Proteomes" id="UP000215914">
    <property type="component" value="Chromosome 13"/>
</dbReference>
<keyword evidence="8" id="KW-0040">ANK repeat</keyword>
<keyword evidence="14" id="KW-1185">Reference proteome</keyword>
<dbReference type="PANTHER" id="PTHR16036:SF2">
    <property type="entry name" value="TRNA ENDONUCLEASE ANKZF1"/>
    <property type="match status" value="1"/>
</dbReference>
<dbReference type="EMBL" id="CM007902">
    <property type="protein sequence ID" value="OTG03598.1"/>
    <property type="molecule type" value="Genomic_DNA"/>
</dbReference>
<sequence length="134" mass="15737">MWSCLTVNLQVMSYDQSKSFNMIYYFDEETQEGQRICLAQEFAYVQMKIFASIYLGYDSLKDWEVCDENERMKLGFREYKRKHPHTHPIDRYGVRTKAGKKQSSEDAGVKIAHSAGASIRQHDELALNKAKWDR</sequence>
<keyword evidence="5" id="KW-0677">Repeat</keyword>
<dbReference type="InParanoid" id="A0A251SXM6"/>
<dbReference type="PROSITE" id="PS52044">
    <property type="entry name" value="VLRF1"/>
    <property type="match status" value="1"/>
</dbReference>
<evidence type="ECO:0000256" key="4">
    <source>
        <dbReference type="ARBA" id="ARBA00022722"/>
    </source>
</evidence>
<evidence type="ECO:0000256" key="7">
    <source>
        <dbReference type="ARBA" id="ARBA00022801"/>
    </source>
</evidence>
<reference evidence="14" key="1">
    <citation type="journal article" date="2017" name="Nature">
        <title>The sunflower genome provides insights into oil metabolism, flowering and Asterid evolution.</title>
        <authorList>
            <person name="Badouin H."/>
            <person name="Gouzy J."/>
            <person name="Grassa C.J."/>
            <person name="Murat F."/>
            <person name="Staton S.E."/>
            <person name="Cottret L."/>
            <person name="Lelandais-Briere C."/>
            <person name="Owens G.L."/>
            <person name="Carrere S."/>
            <person name="Mayjonade B."/>
            <person name="Legrand L."/>
            <person name="Gill N."/>
            <person name="Kane N.C."/>
            <person name="Bowers J.E."/>
            <person name="Hubner S."/>
            <person name="Bellec A."/>
            <person name="Berard A."/>
            <person name="Berges H."/>
            <person name="Blanchet N."/>
            <person name="Boniface M.C."/>
            <person name="Brunel D."/>
            <person name="Catrice O."/>
            <person name="Chaidir N."/>
            <person name="Claudel C."/>
            <person name="Donnadieu C."/>
            <person name="Faraut T."/>
            <person name="Fievet G."/>
            <person name="Helmstetter N."/>
            <person name="King M."/>
            <person name="Knapp S.J."/>
            <person name="Lai Z."/>
            <person name="Le Paslier M.C."/>
            <person name="Lippi Y."/>
            <person name="Lorenzon L."/>
            <person name="Mandel J.R."/>
            <person name="Marage G."/>
            <person name="Marchand G."/>
            <person name="Marquand E."/>
            <person name="Bret-Mestries E."/>
            <person name="Morien E."/>
            <person name="Nambeesan S."/>
            <person name="Nguyen T."/>
            <person name="Pegot-Espagnet P."/>
            <person name="Pouilly N."/>
            <person name="Raftis F."/>
            <person name="Sallet E."/>
            <person name="Schiex T."/>
            <person name="Thomas J."/>
            <person name="Vandecasteele C."/>
            <person name="Vares D."/>
            <person name="Vear F."/>
            <person name="Vautrin S."/>
            <person name="Crespi M."/>
            <person name="Mangin B."/>
            <person name="Burke J.M."/>
            <person name="Salse J."/>
            <person name="Munos S."/>
            <person name="Vincourt P."/>
            <person name="Rieseberg L.H."/>
            <person name="Langlade N.B."/>
        </authorList>
    </citation>
    <scope>NUCLEOTIDE SEQUENCE [LARGE SCALE GENOMIC DNA]</scope>
    <source>
        <strain evidence="14">cv. SF193</strain>
    </source>
</reference>
<dbReference type="PANTHER" id="PTHR16036">
    <property type="entry name" value="ANKYRIN REPEAT AND ZINC FINGER DOMAIN-CONTAINING PROTEIN 1"/>
    <property type="match status" value="1"/>
</dbReference>
<keyword evidence="4 10" id="KW-0540">Nuclease</keyword>
<evidence type="ECO:0000313" key="13">
    <source>
        <dbReference type="EMBL" id="OTG03598.1"/>
    </source>
</evidence>
<evidence type="ECO:0000256" key="9">
    <source>
        <dbReference type="ARBA" id="ARBA00023054"/>
    </source>
</evidence>
<keyword evidence="6 10" id="KW-0255">Endonuclease</keyword>
<dbReference type="InterPro" id="IPR047139">
    <property type="entry name" value="ANKZ1/VMS1"/>
</dbReference>
<keyword evidence="9" id="KW-0175">Coiled coil</keyword>
<protein>
    <recommendedName>
        <fullName evidence="12">VLRF1 domain-containing protein</fullName>
    </recommendedName>
</protein>
<evidence type="ECO:0000259" key="12">
    <source>
        <dbReference type="PROSITE" id="PS52044"/>
    </source>
</evidence>
<name>A0A251SXM6_HELAN</name>
<evidence type="ECO:0000256" key="11">
    <source>
        <dbReference type="SAM" id="MobiDB-lite"/>
    </source>
</evidence>
<dbReference type="GO" id="GO:0004519">
    <property type="term" value="F:endonuclease activity"/>
    <property type="evidence" value="ECO:0007669"/>
    <property type="project" value="UniProtKB-KW"/>
</dbReference>
<keyword evidence="3 10" id="KW-0963">Cytoplasm</keyword>
<evidence type="ECO:0000256" key="6">
    <source>
        <dbReference type="ARBA" id="ARBA00022759"/>
    </source>
</evidence>
<evidence type="ECO:0000256" key="2">
    <source>
        <dbReference type="ARBA" id="ARBA00009262"/>
    </source>
</evidence>
<evidence type="ECO:0000256" key="5">
    <source>
        <dbReference type="ARBA" id="ARBA00022737"/>
    </source>
</evidence>
<dbReference type="GO" id="GO:0016787">
    <property type="term" value="F:hydrolase activity"/>
    <property type="evidence" value="ECO:0007669"/>
    <property type="project" value="UniProtKB-KW"/>
</dbReference>
<evidence type="ECO:0000256" key="8">
    <source>
        <dbReference type="ARBA" id="ARBA00023043"/>
    </source>
</evidence>
<evidence type="ECO:0000256" key="10">
    <source>
        <dbReference type="PROSITE-ProRule" id="PRU01389"/>
    </source>
</evidence>
<evidence type="ECO:0000256" key="1">
    <source>
        <dbReference type="ARBA" id="ARBA00004496"/>
    </source>
</evidence>
<dbReference type="STRING" id="4232.A0A251SXM6"/>